<proteinExistence type="predicted"/>
<dbReference type="Proteomes" id="UP000593591">
    <property type="component" value="Chromosome"/>
</dbReference>
<organism evidence="1 2">
    <name type="scientific">Treponema rectale</name>
    <dbReference type="NCBI Taxonomy" id="744512"/>
    <lineage>
        <taxon>Bacteria</taxon>
        <taxon>Pseudomonadati</taxon>
        <taxon>Spirochaetota</taxon>
        <taxon>Spirochaetia</taxon>
        <taxon>Spirochaetales</taxon>
        <taxon>Treponemataceae</taxon>
        <taxon>Treponema</taxon>
    </lineage>
</organism>
<evidence type="ECO:0000313" key="2">
    <source>
        <dbReference type="Proteomes" id="UP000593591"/>
    </source>
</evidence>
<sequence>MNNEEKNVMTIVTIGRVIEATLWYCLPPRTGSFSVEERAARGKALQALTAEGSPFAMNCDTNGDAGKDLKEEMQYFIEDVYGENGRIVSVGLDNKVKVESSLVLELFNNIVKLRGYMESFLRAALEELRKRNSLEPDFEELVKTDIRYFHAFAGKISCIMLGNKFLEINQMAKTLNENYAKQHGGMDPKRDPEFDVHNDPSFRMLENEFHQLNADMNAVLNTYGNDGSDDEFKYARESVYSDCEIFTGKKQTTDINAFFNIFNSYFDKILDATQGKLNAMFQEFGKKLQLDASQAPQAPVEEAK</sequence>
<evidence type="ECO:0000313" key="1">
    <source>
        <dbReference type="EMBL" id="QOS38954.1"/>
    </source>
</evidence>
<dbReference type="EMBL" id="CP031517">
    <property type="protein sequence ID" value="QOS38954.1"/>
    <property type="molecule type" value="Genomic_DNA"/>
</dbReference>
<reference evidence="1 2" key="1">
    <citation type="submission" date="2018-08" db="EMBL/GenBank/DDBJ databases">
        <title>The first complete genome of Treponema rectale (CHPAT), a commensal spirochete of the bovine rectum.</title>
        <authorList>
            <person name="Staton G.J."/>
            <person name="Clegg S.R."/>
            <person name="Carter S.D."/>
            <person name="Radford A.D."/>
            <person name="Darby A."/>
            <person name="Hall N."/>
            <person name="Birtles R.J."/>
            <person name="Evans N.J."/>
        </authorList>
    </citation>
    <scope>NUCLEOTIDE SEQUENCE [LARGE SCALE GENOMIC DNA]</scope>
    <source>
        <strain evidence="1 2">CHPA</strain>
    </source>
</reference>
<accession>A0A7M1XHQ4</accession>
<protein>
    <submittedName>
        <fullName evidence="1">Uncharacterized protein</fullName>
    </submittedName>
</protein>
<dbReference type="AlphaFoldDB" id="A0A7M1XHQ4"/>
<gene>
    <name evidence="1" type="ORF">DYE49_00175</name>
</gene>
<dbReference type="KEGG" id="trc:DYE49_00175"/>
<name>A0A7M1XHQ4_9SPIR</name>